<dbReference type="EMBL" id="UZAF01019125">
    <property type="protein sequence ID" value="VDO57820.1"/>
    <property type="molecule type" value="Genomic_DNA"/>
</dbReference>
<evidence type="ECO:0000313" key="2">
    <source>
        <dbReference type="Proteomes" id="UP000268014"/>
    </source>
</evidence>
<sequence length="85" mass="9132">MSDLALVIRILPSSTLAIRFSTPSEVLHEILIALGAEVLGAPFTSILLSTTMTSSKRFEGRPICFRVLSTSSLCAGQSGFEISRM</sequence>
<gene>
    <name evidence="1" type="ORF">HPLM_LOCUS15782</name>
</gene>
<dbReference type="Proteomes" id="UP000268014">
    <property type="component" value="Unassembled WGS sequence"/>
</dbReference>
<reference evidence="1 2" key="1">
    <citation type="submission" date="2018-11" db="EMBL/GenBank/DDBJ databases">
        <authorList>
            <consortium name="Pathogen Informatics"/>
        </authorList>
    </citation>
    <scope>NUCLEOTIDE SEQUENCE [LARGE SCALE GENOMIC DNA]</scope>
    <source>
        <strain evidence="1 2">MHpl1</strain>
    </source>
</reference>
<proteinExistence type="predicted"/>
<protein>
    <submittedName>
        <fullName evidence="1">Uncharacterized protein</fullName>
    </submittedName>
</protein>
<organism evidence="1 2">
    <name type="scientific">Haemonchus placei</name>
    <name type="common">Barber's pole worm</name>
    <dbReference type="NCBI Taxonomy" id="6290"/>
    <lineage>
        <taxon>Eukaryota</taxon>
        <taxon>Metazoa</taxon>
        <taxon>Ecdysozoa</taxon>
        <taxon>Nematoda</taxon>
        <taxon>Chromadorea</taxon>
        <taxon>Rhabditida</taxon>
        <taxon>Rhabditina</taxon>
        <taxon>Rhabditomorpha</taxon>
        <taxon>Strongyloidea</taxon>
        <taxon>Trichostrongylidae</taxon>
        <taxon>Haemonchus</taxon>
    </lineage>
</organism>
<dbReference type="AlphaFoldDB" id="A0A3P7W9W2"/>
<accession>A0A3P7W9W2</accession>
<name>A0A3P7W9W2_HAEPC</name>
<evidence type="ECO:0000313" key="1">
    <source>
        <dbReference type="EMBL" id="VDO57820.1"/>
    </source>
</evidence>
<keyword evidence="2" id="KW-1185">Reference proteome</keyword>